<dbReference type="EMBL" id="JAZGJQ010000002">
    <property type="protein sequence ID" value="MEE6147031.1"/>
    <property type="molecule type" value="Genomic_DNA"/>
</dbReference>
<dbReference type="InterPro" id="IPR001557">
    <property type="entry name" value="L-lactate/malate_DH"/>
</dbReference>
<name>A0ABU7R8X6_9ACTN</name>
<protein>
    <submittedName>
        <fullName evidence="5">L-lactate dehydrogenase</fullName>
    </submittedName>
</protein>
<comment type="caution">
    <text evidence="5">The sequence shown here is derived from an EMBL/GenBank/DDBJ whole genome shotgun (WGS) entry which is preliminary data.</text>
</comment>
<dbReference type="RefSeq" id="WP_330957796.1">
    <property type="nucleotide sequence ID" value="NZ_JAZGJQ010000002.1"/>
</dbReference>
<keyword evidence="2" id="KW-0560">Oxidoreductase</keyword>
<dbReference type="PIRSF" id="PIRSF000102">
    <property type="entry name" value="Lac_mal_DH"/>
    <property type="match status" value="1"/>
</dbReference>
<dbReference type="InterPro" id="IPR001236">
    <property type="entry name" value="Lactate/malate_DH_N"/>
</dbReference>
<gene>
    <name evidence="5" type="ORF">VXJ25_03315</name>
</gene>
<dbReference type="SUPFAM" id="SSF51735">
    <property type="entry name" value="NAD(P)-binding Rossmann-fold domains"/>
    <property type="match status" value="1"/>
</dbReference>
<dbReference type="InterPro" id="IPR036291">
    <property type="entry name" value="NAD(P)-bd_dom_sf"/>
</dbReference>
<sequence>MAARVGIIGASHVGAHVADALLRQGLVSELLLCDKDVALCRAQVNDLLDAMAFYPHAARVVGVDARYEELAGCDVVVNAAGHVAAAAESRDGELHVTTDEVRTFARRVADAGFGGVWVSVSNPNDVVALAIQRLTGTEPGRVIGSGTTLDSARFRHALSSATRLDPHSVSALMLGEHGLGEFALWSHVSFGSLAPAEVERALGLELDRDALEEEARRGGYVTMSGKRCTEYSIASGTVEVVRAVLNDTKLLTPVSTYMDGSAYGVSGIYESLPCVIGAGGVERVVVPEMSEAEVAKWHESSRRIADNVRQVAWLAALCEKIEA</sequence>
<dbReference type="PRINTS" id="PR00086">
    <property type="entry name" value="LLDHDRGNASE"/>
</dbReference>
<dbReference type="InterPro" id="IPR022383">
    <property type="entry name" value="Lactate/malate_DH_C"/>
</dbReference>
<dbReference type="Gene3D" id="3.90.110.10">
    <property type="entry name" value="Lactate dehydrogenase/glycoside hydrolase, family 4, C-terminal"/>
    <property type="match status" value="1"/>
</dbReference>
<evidence type="ECO:0000259" key="3">
    <source>
        <dbReference type="Pfam" id="PF00056"/>
    </source>
</evidence>
<dbReference type="Gene3D" id="3.40.50.720">
    <property type="entry name" value="NAD(P)-binding Rossmann-like Domain"/>
    <property type="match status" value="1"/>
</dbReference>
<keyword evidence="6" id="KW-1185">Reference proteome</keyword>
<accession>A0ABU7R8X6</accession>
<feature type="domain" description="Lactate/malate dehydrogenase C-terminal" evidence="4">
    <location>
        <begin position="147"/>
        <end position="309"/>
    </location>
</feature>
<dbReference type="Pfam" id="PF02866">
    <property type="entry name" value="Ldh_1_C"/>
    <property type="match status" value="1"/>
</dbReference>
<dbReference type="InterPro" id="IPR015955">
    <property type="entry name" value="Lactate_DH/Glyco_Ohase_4_C"/>
</dbReference>
<feature type="domain" description="Lactate/malate dehydrogenase N-terminal" evidence="3">
    <location>
        <begin position="4"/>
        <end position="144"/>
    </location>
</feature>
<evidence type="ECO:0000313" key="5">
    <source>
        <dbReference type="EMBL" id="MEE6147031.1"/>
    </source>
</evidence>
<dbReference type="Pfam" id="PF00056">
    <property type="entry name" value="Ldh_1_N"/>
    <property type="match status" value="1"/>
</dbReference>
<comment type="similarity">
    <text evidence="1">Belongs to the LDH/MDH superfamily. LDH family.</text>
</comment>
<organism evidence="5 6">
    <name type="scientific">Olsenella absiana</name>
    <dbReference type="NCBI Taxonomy" id="3115222"/>
    <lineage>
        <taxon>Bacteria</taxon>
        <taxon>Bacillati</taxon>
        <taxon>Actinomycetota</taxon>
        <taxon>Coriobacteriia</taxon>
        <taxon>Coriobacteriales</taxon>
        <taxon>Atopobiaceae</taxon>
        <taxon>Olsenella</taxon>
    </lineage>
</organism>
<dbReference type="Proteomes" id="UP001332931">
    <property type="component" value="Unassembled WGS sequence"/>
</dbReference>
<reference evidence="5 6" key="1">
    <citation type="submission" date="2024-01" db="EMBL/GenBank/DDBJ databases">
        <title>Description of Olsenella sp. nov., isolated from pig feces.</title>
        <authorList>
            <person name="Chang Y.-H."/>
        </authorList>
    </citation>
    <scope>NUCLEOTIDE SEQUENCE [LARGE SCALE GENOMIC DNA]</scope>
    <source>
        <strain evidence="5 6">YH-ols2223</strain>
    </source>
</reference>
<evidence type="ECO:0000313" key="6">
    <source>
        <dbReference type="Proteomes" id="UP001332931"/>
    </source>
</evidence>
<evidence type="ECO:0000256" key="1">
    <source>
        <dbReference type="ARBA" id="ARBA00006054"/>
    </source>
</evidence>
<evidence type="ECO:0000259" key="4">
    <source>
        <dbReference type="Pfam" id="PF02866"/>
    </source>
</evidence>
<dbReference type="PANTHER" id="PTHR43128">
    <property type="entry name" value="L-2-HYDROXYCARBOXYLATE DEHYDROGENASE (NAD(P)(+))"/>
    <property type="match status" value="1"/>
</dbReference>
<dbReference type="SUPFAM" id="SSF56327">
    <property type="entry name" value="LDH C-terminal domain-like"/>
    <property type="match status" value="1"/>
</dbReference>
<proteinExistence type="inferred from homology"/>
<dbReference type="PANTHER" id="PTHR43128:SF31">
    <property type="entry name" value="L-LACTATE DEHYDROGENASE"/>
    <property type="match status" value="1"/>
</dbReference>
<evidence type="ECO:0000256" key="2">
    <source>
        <dbReference type="RuleBase" id="RU003369"/>
    </source>
</evidence>